<evidence type="ECO:0000313" key="2">
    <source>
        <dbReference type="Proteomes" id="UP000183788"/>
    </source>
</evidence>
<proteinExistence type="predicted"/>
<name>A0A1K1S1Z3_9BACT</name>
<dbReference type="Proteomes" id="UP000183788">
    <property type="component" value="Unassembled WGS sequence"/>
</dbReference>
<gene>
    <name evidence="1" type="ORF">SAMN05661012_04638</name>
</gene>
<dbReference type="AlphaFoldDB" id="A0A1K1S1Z3"/>
<evidence type="ECO:0000313" key="1">
    <source>
        <dbReference type="EMBL" id="SFW78361.1"/>
    </source>
</evidence>
<accession>A0A1K1S1Z3</accession>
<sequence>MLNRDKGTFFLPRNKHKRPGERLCWQRPYRSGLLIYELYILLSKAGIIGLLNDYQLGICVKKGLIYT</sequence>
<organism evidence="1 2">
    <name type="scientific">Chitinophaga sancti</name>
    <dbReference type="NCBI Taxonomy" id="1004"/>
    <lineage>
        <taxon>Bacteria</taxon>
        <taxon>Pseudomonadati</taxon>
        <taxon>Bacteroidota</taxon>
        <taxon>Chitinophagia</taxon>
        <taxon>Chitinophagales</taxon>
        <taxon>Chitinophagaceae</taxon>
        <taxon>Chitinophaga</taxon>
    </lineage>
</organism>
<dbReference type="EMBL" id="FPIZ01000016">
    <property type="protein sequence ID" value="SFW78361.1"/>
    <property type="molecule type" value="Genomic_DNA"/>
</dbReference>
<reference evidence="1 2" key="1">
    <citation type="submission" date="2016-11" db="EMBL/GenBank/DDBJ databases">
        <authorList>
            <person name="Jaros S."/>
            <person name="Januszkiewicz K."/>
            <person name="Wedrychowicz H."/>
        </authorList>
    </citation>
    <scope>NUCLEOTIDE SEQUENCE [LARGE SCALE GENOMIC DNA]</scope>
    <source>
        <strain evidence="1 2">DSM 784</strain>
    </source>
</reference>
<protein>
    <submittedName>
        <fullName evidence="1">Uncharacterized protein</fullName>
    </submittedName>
</protein>